<dbReference type="AlphaFoldDB" id="A0ABD3WB23"/>
<feature type="transmembrane region" description="Helical" evidence="1">
    <location>
        <begin position="64"/>
        <end position="82"/>
    </location>
</feature>
<dbReference type="EMBL" id="JBJQND010000008">
    <property type="protein sequence ID" value="KAL3869770.1"/>
    <property type="molecule type" value="Genomic_DNA"/>
</dbReference>
<reference evidence="2 3" key="1">
    <citation type="submission" date="2024-11" db="EMBL/GenBank/DDBJ databases">
        <title>Chromosome-level genome assembly of the freshwater bivalve Anodonta woodiana.</title>
        <authorList>
            <person name="Chen X."/>
        </authorList>
    </citation>
    <scope>NUCLEOTIDE SEQUENCE [LARGE SCALE GENOMIC DNA]</scope>
    <source>
        <strain evidence="2">MN2024</strain>
        <tissue evidence="2">Gills</tissue>
    </source>
</reference>
<gene>
    <name evidence="2" type="ORF">ACJMK2_042407</name>
</gene>
<protein>
    <submittedName>
        <fullName evidence="2">Uncharacterized protein</fullName>
    </submittedName>
</protein>
<proteinExistence type="predicted"/>
<evidence type="ECO:0000256" key="1">
    <source>
        <dbReference type="SAM" id="Phobius"/>
    </source>
</evidence>
<dbReference type="Proteomes" id="UP001634394">
    <property type="component" value="Unassembled WGS sequence"/>
</dbReference>
<dbReference type="InterPro" id="IPR040350">
    <property type="entry name" value="TMEM272"/>
</dbReference>
<evidence type="ECO:0000313" key="3">
    <source>
        <dbReference type="Proteomes" id="UP001634394"/>
    </source>
</evidence>
<keyword evidence="3" id="KW-1185">Reference proteome</keyword>
<keyword evidence="1" id="KW-1133">Transmembrane helix</keyword>
<dbReference type="PANTHER" id="PTHR33444:SF7">
    <property type="entry name" value="TRANSMEMBRANE PROTEIN 272"/>
    <property type="match status" value="1"/>
</dbReference>
<organism evidence="2 3">
    <name type="scientific">Sinanodonta woodiana</name>
    <name type="common">Chinese pond mussel</name>
    <name type="synonym">Anodonta woodiana</name>
    <dbReference type="NCBI Taxonomy" id="1069815"/>
    <lineage>
        <taxon>Eukaryota</taxon>
        <taxon>Metazoa</taxon>
        <taxon>Spiralia</taxon>
        <taxon>Lophotrochozoa</taxon>
        <taxon>Mollusca</taxon>
        <taxon>Bivalvia</taxon>
        <taxon>Autobranchia</taxon>
        <taxon>Heteroconchia</taxon>
        <taxon>Palaeoheterodonta</taxon>
        <taxon>Unionida</taxon>
        <taxon>Unionoidea</taxon>
        <taxon>Unionidae</taxon>
        <taxon>Unioninae</taxon>
        <taxon>Sinanodonta</taxon>
    </lineage>
</organism>
<name>A0ABD3WB23_SINWO</name>
<accession>A0ABD3WB23</accession>
<dbReference type="PANTHER" id="PTHR33444">
    <property type="entry name" value="SI:DKEY-19B23.12-RELATED"/>
    <property type="match status" value="1"/>
</dbReference>
<comment type="caution">
    <text evidence="2">The sequence shown here is derived from an EMBL/GenBank/DDBJ whole genome shotgun (WGS) entry which is preliminary data.</text>
</comment>
<keyword evidence="1" id="KW-0812">Transmembrane</keyword>
<sequence>MSSLSRLLVASADDNELDTLNEISETRKLNDDFSLDPHLDHDEAIGNFPCLTNYLPFYSVLIKAIYPVYLAIGILLSITGFVKFYGCPLEPELPFFLIIEGVAIFVKIIIRTSYYSFGSDQKNHKNIEPSSSNYFQDSLHILITLFLVLWSITGCILVYGMYDKVQLERPDLPEYCDITLYMTAFSIATLLCAVVTVATMGQLCLLIIWVYKNKCSCTE</sequence>
<keyword evidence="1" id="KW-0472">Membrane</keyword>
<feature type="transmembrane region" description="Helical" evidence="1">
    <location>
        <begin position="94"/>
        <end position="117"/>
    </location>
</feature>
<evidence type="ECO:0000313" key="2">
    <source>
        <dbReference type="EMBL" id="KAL3869770.1"/>
    </source>
</evidence>
<feature type="transmembrane region" description="Helical" evidence="1">
    <location>
        <begin position="138"/>
        <end position="162"/>
    </location>
</feature>
<feature type="transmembrane region" description="Helical" evidence="1">
    <location>
        <begin position="182"/>
        <end position="211"/>
    </location>
</feature>